<keyword evidence="10" id="KW-0966">Cell projection</keyword>
<evidence type="ECO:0000256" key="8">
    <source>
        <dbReference type="SAM" id="Phobius"/>
    </source>
</evidence>
<evidence type="ECO:0000256" key="3">
    <source>
        <dbReference type="ARBA" id="ARBA00022692"/>
    </source>
</evidence>
<evidence type="ECO:0000256" key="7">
    <source>
        <dbReference type="SAM" id="MobiDB-lite"/>
    </source>
</evidence>
<keyword evidence="2" id="KW-1003">Cell membrane</keyword>
<organism evidence="10 11">
    <name type="scientific">Flavisphingopyxis soli</name>
    <dbReference type="NCBI Taxonomy" id="2601267"/>
    <lineage>
        <taxon>Bacteria</taxon>
        <taxon>Pseudomonadati</taxon>
        <taxon>Pseudomonadota</taxon>
        <taxon>Alphaproteobacteria</taxon>
        <taxon>Sphingomonadales</taxon>
        <taxon>Sphingopyxidaceae</taxon>
        <taxon>Flavisphingopyxis</taxon>
    </lineage>
</organism>
<dbReference type="GO" id="GO:0006935">
    <property type="term" value="P:chemotaxis"/>
    <property type="evidence" value="ECO:0007669"/>
    <property type="project" value="InterPro"/>
</dbReference>
<dbReference type="EMBL" id="VOPY01000002">
    <property type="protein sequence ID" value="TXC68772.1"/>
    <property type="molecule type" value="Genomic_DNA"/>
</dbReference>
<feature type="compositionally biased region" description="Polar residues" evidence="7">
    <location>
        <begin position="215"/>
        <end position="226"/>
    </location>
</feature>
<feature type="transmembrane region" description="Helical" evidence="8">
    <location>
        <begin position="152"/>
        <end position="176"/>
    </location>
</feature>
<dbReference type="PANTHER" id="PTHR30433">
    <property type="entry name" value="CHEMOTAXIS PROTEIN MOTA"/>
    <property type="match status" value="1"/>
</dbReference>
<comment type="similarity">
    <text evidence="6">Belongs to the exbB/tolQ family.</text>
</comment>
<keyword evidence="4 8" id="KW-1133">Transmembrane helix</keyword>
<keyword evidence="6" id="KW-0813">Transport</keyword>
<keyword evidence="10" id="KW-0969">Cilium</keyword>
<comment type="caution">
    <text evidence="10">The sequence shown here is derived from an EMBL/GenBank/DDBJ whole genome shotgun (WGS) entry which is preliminary data.</text>
</comment>
<evidence type="ECO:0000313" key="11">
    <source>
        <dbReference type="Proteomes" id="UP000321129"/>
    </source>
</evidence>
<accession>A0A5C6U7B7</accession>
<feature type="domain" description="MotA/TolQ/ExbB proton channel" evidence="9">
    <location>
        <begin position="93"/>
        <end position="184"/>
    </location>
</feature>
<keyword evidence="5 8" id="KW-0472">Membrane</keyword>
<dbReference type="GO" id="GO:0071978">
    <property type="term" value="P:bacterial-type flagellum-dependent swarming motility"/>
    <property type="evidence" value="ECO:0007669"/>
    <property type="project" value="InterPro"/>
</dbReference>
<feature type="region of interest" description="Disordered" evidence="7">
    <location>
        <begin position="210"/>
        <end position="229"/>
    </location>
</feature>
<feature type="transmembrane region" description="Helical" evidence="8">
    <location>
        <begin position="12"/>
        <end position="39"/>
    </location>
</feature>
<keyword evidence="6" id="KW-0653">Protein transport</keyword>
<evidence type="ECO:0000256" key="6">
    <source>
        <dbReference type="RuleBase" id="RU004057"/>
    </source>
</evidence>
<evidence type="ECO:0000256" key="2">
    <source>
        <dbReference type="ARBA" id="ARBA00022475"/>
    </source>
</evidence>
<sequence length="242" mass="25803">MMAMEISQYFDPAALALVGLGCLLIAAIQNGAGGLAIGFASLPRLFRRRGEGEQARLATLIVEDIVKRRGIGCADRGPPSCTFTHDVGELMSNTKGYDALARAVARLLDAHEARRARAIQVWNDIADAAPALGMLGTVVGLVQIFARMESVAGVGAAMALCLLTSLYGLVFAHLIAGPIARRLALFGAQDAAWQSDIGDRLLEVARDEYRERPADNSTSNPASNPDDSVVYVMPHAHRAHAR</sequence>
<protein>
    <submittedName>
        <fullName evidence="10">Flagellar motor protein</fullName>
    </submittedName>
</protein>
<evidence type="ECO:0000259" key="9">
    <source>
        <dbReference type="Pfam" id="PF01618"/>
    </source>
</evidence>
<dbReference type="AlphaFoldDB" id="A0A5C6U7B7"/>
<dbReference type="GO" id="GO:0015031">
    <property type="term" value="P:protein transport"/>
    <property type="evidence" value="ECO:0007669"/>
    <property type="project" value="UniProtKB-KW"/>
</dbReference>
<gene>
    <name evidence="10" type="ORF">FSZ31_07270</name>
</gene>
<dbReference type="Proteomes" id="UP000321129">
    <property type="component" value="Unassembled WGS sequence"/>
</dbReference>
<dbReference type="GO" id="GO:0005886">
    <property type="term" value="C:plasma membrane"/>
    <property type="evidence" value="ECO:0007669"/>
    <property type="project" value="UniProtKB-SubCell"/>
</dbReference>
<keyword evidence="11" id="KW-1185">Reference proteome</keyword>
<evidence type="ECO:0000256" key="4">
    <source>
        <dbReference type="ARBA" id="ARBA00022989"/>
    </source>
</evidence>
<keyword evidence="10" id="KW-0282">Flagellum</keyword>
<evidence type="ECO:0000256" key="5">
    <source>
        <dbReference type="ARBA" id="ARBA00023136"/>
    </source>
</evidence>
<name>A0A5C6U7B7_9SPHN</name>
<evidence type="ECO:0000313" key="10">
    <source>
        <dbReference type="EMBL" id="TXC68772.1"/>
    </source>
</evidence>
<evidence type="ECO:0000256" key="1">
    <source>
        <dbReference type="ARBA" id="ARBA00004651"/>
    </source>
</evidence>
<comment type="subcellular location">
    <subcellularLocation>
        <location evidence="1">Cell membrane</location>
        <topology evidence="1">Multi-pass membrane protein</topology>
    </subcellularLocation>
    <subcellularLocation>
        <location evidence="6">Membrane</location>
        <topology evidence="6">Multi-pass membrane protein</topology>
    </subcellularLocation>
</comment>
<proteinExistence type="inferred from homology"/>
<dbReference type="Pfam" id="PF01618">
    <property type="entry name" value="MotA_ExbB"/>
    <property type="match status" value="1"/>
</dbReference>
<reference evidence="10 11" key="1">
    <citation type="submission" date="2019-08" db="EMBL/GenBank/DDBJ databases">
        <title>Sphingorhabdus soil sp. nov., isolated from arctic soil.</title>
        <authorList>
            <person name="Liu Y."/>
        </authorList>
    </citation>
    <scope>NUCLEOTIDE SEQUENCE [LARGE SCALE GENOMIC DNA]</scope>
    <source>
        <strain evidence="10 11">D-2Q-5-6</strain>
    </source>
</reference>
<feature type="transmembrane region" description="Helical" evidence="8">
    <location>
        <begin position="125"/>
        <end position="146"/>
    </location>
</feature>
<dbReference type="InterPro" id="IPR047055">
    <property type="entry name" value="MotA-like"/>
</dbReference>
<keyword evidence="3 8" id="KW-0812">Transmembrane</keyword>
<dbReference type="InterPro" id="IPR002898">
    <property type="entry name" value="MotA_ExbB_proton_chnl"/>
</dbReference>